<dbReference type="AlphaFoldDB" id="A0A8J6PXZ9"/>
<dbReference type="SUPFAM" id="SSF51735">
    <property type="entry name" value="NAD(P)-binding Rossmann-fold domains"/>
    <property type="match status" value="1"/>
</dbReference>
<gene>
    <name evidence="2" type="ORF">ICI42_16560</name>
</gene>
<dbReference type="Pfam" id="PF13460">
    <property type="entry name" value="NAD_binding_10"/>
    <property type="match status" value="1"/>
</dbReference>
<dbReference type="EMBL" id="JACVVX010000005">
    <property type="protein sequence ID" value="MBD0416267.1"/>
    <property type="molecule type" value="Genomic_DNA"/>
</dbReference>
<dbReference type="Gene3D" id="3.40.50.720">
    <property type="entry name" value="NAD(P)-binding Rossmann-like Domain"/>
    <property type="match status" value="1"/>
</dbReference>
<name>A0A8J6PXZ9_9HYPH</name>
<dbReference type="Proteomes" id="UP000643405">
    <property type="component" value="Unassembled WGS sequence"/>
</dbReference>
<feature type="domain" description="NAD(P)-binding" evidence="1">
    <location>
        <begin position="11"/>
        <end position="116"/>
    </location>
</feature>
<dbReference type="PANTHER" id="PTHR48079">
    <property type="entry name" value="PROTEIN YEEZ"/>
    <property type="match status" value="1"/>
</dbReference>
<proteinExistence type="predicted"/>
<evidence type="ECO:0000313" key="3">
    <source>
        <dbReference type="Proteomes" id="UP000643405"/>
    </source>
</evidence>
<organism evidence="2 3">
    <name type="scientific">Oryzicola mucosus</name>
    <dbReference type="NCBI Taxonomy" id="2767425"/>
    <lineage>
        <taxon>Bacteria</taxon>
        <taxon>Pseudomonadati</taxon>
        <taxon>Pseudomonadota</taxon>
        <taxon>Alphaproteobacteria</taxon>
        <taxon>Hyphomicrobiales</taxon>
        <taxon>Phyllobacteriaceae</taxon>
        <taxon>Oryzicola</taxon>
    </lineage>
</organism>
<dbReference type="GO" id="GO:0004029">
    <property type="term" value="F:aldehyde dehydrogenase (NAD+) activity"/>
    <property type="evidence" value="ECO:0007669"/>
    <property type="project" value="TreeGrafter"/>
</dbReference>
<dbReference type="InterPro" id="IPR051783">
    <property type="entry name" value="NAD(P)-dependent_oxidoreduct"/>
</dbReference>
<accession>A0A8J6PXZ9</accession>
<dbReference type="InterPro" id="IPR036291">
    <property type="entry name" value="NAD(P)-bd_dom_sf"/>
</dbReference>
<comment type="caution">
    <text evidence="2">The sequence shown here is derived from an EMBL/GenBank/DDBJ whole genome shotgun (WGS) entry which is preliminary data.</text>
</comment>
<protein>
    <submittedName>
        <fullName evidence="2">NAD(P)H-binding protein</fullName>
    </submittedName>
</protein>
<dbReference type="RefSeq" id="WP_188165703.1">
    <property type="nucleotide sequence ID" value="NZ_JACVVX010000005.1"/>
</dbReference>
<reference evidence="2" key="1">
    <citation type="submission" date="2020-09" db="EMBL/GenBank/DDBJ databases">
        <title>Genome seq and assembly of Tianweitania sp.</title>
        <authorList>
            <person name="Chhetri G."/>
        </authorList>
    </citation>
    <scope>NUCLEOTIDE SEQUENCE</scope>
    <source>
        <strain evidence="2">Rool2</strain>
    </source>
</reference>
<evidence type="ECO:0000259" key="1">
    <source>
        <dbReference type="Pfam" id="PF13460"/>
    </source>
</evidence>
<evidence type="ECO:0000313" key="2">
    <source>
        <dbReference type="EMBL" id="MBD0416267.1"/>
    </source>
</evidence>
<sequence length="330" mass="35851">MEQNKTALVLGATGGIGSSIATALVRHGWHVSGMVRDTAKAQNQGPAQVHWVAGDAMERDDVIRAVAGATIVVHAVNPPNYMNWDKLVLPMIDNTIAAAKSAGGARIVLPGTIYNFDPKATPVISADSAQHPNSRKGQIRVALEQRLEQAAPEVPSLILRAGDFFGPGARASWFAQAMVSPGKPVRRIVDPARGSGHSWAYLPDLAEAFAQLVDNPTRLGRFERLQFEGYVDDSGKTMVEAIRNACGSRLRSYGFPWWLMRLAAPFASFPREAAELAPYWRYPVRLDNSRLVELIGREPRTPLNEAVKTSLIEMGCLPKPAMQLTGPVLA</sequence>
<dbReference type="InterPro" id="IPR016040">
    <property type="entry name" value="NAD(P)-bd_dom"/>
</dbReference>
<dbReference type="PANTHER" id="PTHR48079:SF6">
    <property type="entry name" value="NAD(P)-BINDING DOMAIN-CONTAINING PROTEIN-RELATED"/>
    <property type="match status" value="1"/>
</dbReference>
<dbReference type="GO" id="GO:0005737">
    <property type="term" value="C:cytoplasm"/>
    <property type="evidence" value="ECO:0007669"/>
    <property type="project" value="TreeGrafter"/>
</dbReference>
<keyword evidence="3" id="KW-1185">Reference proteome</keyword>